<dbReference type="AlphaFoldDB" id="A0AA40BEW3"/>
<sequence length="166" mass="17600">MSSKSKGGKKKESRTDTLRTLYTTLTSQAAKIQKQSETVEGLTEEYQNVQNDPAKHVFIKSTYDKLTRAFDKLESYRTAYATIEADYNALLDQAGSSSASSSGGGGSRPSSASGSSKSSAREAGAWWECGVCEGNGVTTTNAIQWTADDDITPTACRTQASTVSAG</sequence>
<feature type="compositionally biased region" description="Low complexity" evidence="1">
    <location>
        <begin position="108"/>
        <end position="119"/>
    </location>
</feature>
<evidence type="ECO:0000313" key="3">
    <source>
        <dbReference type="Proteomes" id="UP001172101"/>
    </source>
</evidence>
<dbReference type="GeneID" id="85330192"/>
<comment type="caution">
    <text evidence="2">The sequence shown here is derived from an EMBL/GenBank/DDBJ whole genome shotgun (WGS) entry which is preliminary data.</text>
</comment>
<accession>A0AA40BEW3</accession>
<gene>
    <name evidence="2" type="ORF">B0T26DRAFT_797132</name>
</gene>
<feature type="region of interest" description="Disordered" evidence="1">
    <location>
        <begin position="94"/>
        <end position="119"/>
    </location>
</feature>
<reference evidence="2" key="1">
    <citation type="submission" date="2023-06" db="EMBL/GenBank/DDBJ databases">
        <title>Genome-scale phylogeny and comparative genomics of the fungal order Sordariales.</title>
        <authorList>
            <consortium name="Lawrence Berkeley National Laboratory"/>
            <person name="Hensen N."/>
            <person name="Bonometti L."/>
            <person name="Westerberg I."/>
            <person name="Brannstrom I.O."/>
            <person name="Guillou S."/>
            <person name="Cros-Aarteil S."/>
            <person name="Calhoun S."/>
            <person name="Haridas S."/>
            <person name="Kuo A."/>
            <person name="Mondo S."/>
            <person name="Pangilinan J."/>
            <person name="Riley R."/>
            <person name="LaButti K."/>
            <person name="Andreopoulos B."/>
            <person name="Lipzen A."/>
            <person name="Chen C."/>
            <person name="Yanf M."/>
            <person name="Daum C."/>
            <person name="Ng V."/>
            <person name="Clum A."/>
            <person name="Steindorff A."/>
            <person name="Ohm R."/>
            <person name="Martin F."/>
            <person name="Silar P."/>
            <person name="Natvig D."/>
            <person name="Lalanne C."/>
            <person name="Gautier V."/>
            <person name="Ament-velasquez S.L."/>
            <person name="Kruys A."/>
            <person name="Hutchinson M.I."/>
            <person name="Powell A.J."/>
            <person name="Barry K."/>
            <person name="Miller A.N."/>
            <person name="Grigoriev I.V."/>
            <person name="Debuchy R."/>
            <person name="Gladieux P."/>
            <person name="Thoren M.H."/>
            <person name="Johannesson H."/>
        </authorList>
    </citation>
    <scope>NUCLEOTIDE SEQUENCE</scope>
    <source>
        <strain evidence="2">SMH2392-1A</strain>
    </source>
</reference>
<organism evidence="2 3">
    <name type="scientific">Lasiosphaeria miniovina</name>
    <dbReference type="NCBI Taxonomy" id="1954250"/>
    <lineage>
        <taxon>Eukaryota</taxon>
        <taxon>Fungi</taxon>
        <taxon>Dikarya</taxon>
        <taxon>Ascomycota</taxon>
        <taxon>Pezizomycotina</taxon>
        <taxon>Sordariomycetes</taxon>
        <taxon>Sordariomycetidae</taxon>
        <taxon>Sordariales</taxon>
        <taxon>Lasiosphaeriaceae</taxon>
        <taxon>Lasiosphaeria</taxon>
    </lineage>
</organism>
<evidence type="ECO:0000313" key="2">
    <source>
        <dbReference type="EMBL" id="KAK0732977.1"/>
    </source>
</evidence>
<evidence type="ECO:0000256" key="1">
    <source>
        <dbReference type="SAM" id="MobiDB-lite"/>
    </source>
</evidence>
<dbReference type="Proteomes" id="UP001172101">
    <property type="component" value="Unassembled WGS sequence"/>
</dbReference>
<name>A0AA40BEW3_9PEZI</name>
<dbReference type="RefSeq" id="XP_060301854.1">
    <property type="nucleotide sequence ID" value="XM_060446922.1"/>
</dbReference>
<keyword evidence="3" id="KW-1185">Reference proteome</keyword>
<proteinExistence type="predicted"/>
<dbReference type="EMBL" id="JAUIRO010000001">
    <property type="protein sequence ID" value="KAK0732977.1"/>
    <property type="molecule type" value="Genomic_DNA"/>
</dbReference>
<protein>
    <submittedName>
        <fullName evidence="2">Uncharacterized protein</fullName>
    </submittedName>
</protein>